<keyword evidence="1" id="KW-0812">Transmembrane</keyword>
<feature type="non-terminal residue" evidence="2">
    <location>
        <position position="81"/>
    </location>
</feature>
<feature type="transmembrane region" description="Helical" evidence="1">
    <location>
        <begin position="56"/>
        <end position="80"/>
    </location>
</feature>
<evidence type="ECO:0000256" key="1">
    <source>
        <dbReference type="SAM" id="Phobius"/>
    </source>
</evidence>
<sequence>YLMRLISPMQFLPEQFLHVVILVVLLLRVLTSAMQSWTFLRNRYKSTAPPIVSLSLSWRIFSLSLALSIWTSKLNVAIFFR</sequence>
<gene>
    <name evidence="2" type="ORF">KI387_020003</name>
</gene>
<keyword evidence="1" id="KW-0472">Membrane</keyword>
<dbReference type="EMBL" id="JAHRHJ020000004">
    <property type="protein sequence ID" value="KAH9318234.1"/>
    <property type="molecule type" value="Genomic_DNA"/>
</dbReference>
<keyword evidence="3" id="KW-1185">Reference proteome</keyword>
<evidence type="ECO:0000313" key="3">
    <source>
        <dbReference type="Proteomes" id="UP000824469"/>
    </source>
</evidence>
<keyword evidence="1" id="KW-1133">Transmembrane helix</keyword>
<dbReference type="AlphaFoldDB" id="A0AA38G777"/>
<comment type="caution">
    <text evidence="2">The sequence shown here is derived from an EMBL/GenBank/DDBJ whole genome shotgun (WGS) entry which is preliminary data.</text>
</comment>
<protein>
    <submittedName>
        <fullName evidence="2">Uncharacterized protein</fullName>
    </submittedName>
</protein>
<accession>A0AA38G777</accession>
<evidence type="ECO:0000313" key="2">
    <source>
        <dbReference type="EMBL" id="KAH9318234.1"/>
    </source>
</evidence>
<proteinExistence type="predicted"/>
<dbReference type="Proteomes" id="UP000824469">
    <property type="component" value="Unassembled WGS sequence"/>
</dbReference>
<organism evidence="2 3">
    <name type="scientific">Taxus chinensis</name>
    <name type="common">Chinese yew</name>
    <name type="synonym">Taxus wallichiana var. chinensis</name>
    <dbReference type="NCBI Taxonomy" id="29808"/>
    <lineage>
        <taxon>Eukaryota</taxon>
        <taxon>Viridiplantae</taxon>
        <taxon>Streptophyta</taxon>
        <taxon>Embryophyta</taxon>
        <taxon>Tracheophyta</taxon>
        <taxon>Spermatophyta</taxon>
        <taxon>Pinopsida</taxon>
        <taxon>Pinidae</taxon>
        <taxon>Conifers II</taxon>
        <taxon>Cupressales</taxon>
        <taxon>Taxaceae</taxon>
        <taxon>Taxus</taxon>
    </lineage>
</organism>
<feature type="non-terminal residue" evidence="2">
    <location>
        <position position="1"/>
    </location>
</feature>
<name>A0AA38G777_TAXCH</name>
<reference evidence="2 3" key="1">
    <citation type="journal article" date="2021" name="Nat. Plants">
        <title>The Taxus genome provides insights into paclitaxel biosynthesis.</title>
        <authorList>
            <person name="Xiong X."/>
            <person name="Gou J."/>
            <person name="Liao Q."/>
            <person name="Li Y."/>
            <person name="Zhou Q."/>
            <person name="Bi G."/>
            <person name="Li C."/>
            <person name="Du R."/>
            <person name="Wang X."/>
            <person name="Sun T."/>
            <person name="Guo L."/>
            <person name="Liang H."/>
            <person name="Lu P."/>
            <person name="Wu Y."/>
            <person name="Zhang Z."/>
            <person name="Ro D.K."/>
            <person name="Shang Y."/>
            <person name="Huang S."/>
            <person name="Yan J."/>
        </authorList>
    </citation>
    <scope>NUCLEOTIDE SEQUENCE [LARGE SCALE GENOMIC DNA]</scope>
    <source>
        <strain evidence="2">Ta-2019</strain>
    </source>
</reference>